<keyword evidence="9" id="KW-1185">Reference proteome</keyword>
<name>A0ABS2M6L1_9ACTN</name>
<dbReference type="Gene3D" id="3.40.50.1360">
    <property type="match status" value="1"/>
</dbReference>
<dbReference type="SUPFAM" id="SSF100950">
    <property type="entry name" value="NagB/RpiA/CoA transferase-like"/>
    <property type="match status" value="1"/>
</dbReference>
<evidence type="ECO:0000256" key="2">
    <source>
        <dbReference type="ARBA" id="ARBA00022491"/>
    </source>
</evidence>
<dbReference type="EMBL" id="JAFBBZ010000001">
    <property type="protein sequence ID" value="MBM7506829.1"/>
    <property type="molecule type" value="Genomic_DNA"/>
</dbReference>
<evidence type="ECO:0000256" key="4">
    <source>
        <dbReference type="ARBA" id="ARBA00023125"/>
    </source>
</evidence>
<feature type="domain" description="HTH deoR-type" evidence="7">
    <location>
        <begin position="3"/>
        <end position="58"/>
    </location>
</feature>
<dbReference type="PANTHER" id="PTHR30363">
    <property type="entry name" value="HTH-TYPE TRANSCRIPTIONAL REGULATOR SRLR-RELATED"/>
    <property type="match status" value="1"/>
</dbReference>
<dbReference type="PROSITE" id="PS00894">
    <property type="entry name" value="HTH_DEOR_1"/>
    <property type="match status" value="1"/>
</dbReference>
<protein>
    <recommendedName>
        <fullName evidence="1">Lactose phosphotransferase system repressor</fullName>
    </recommendedName>
</protein>
<dbReference type="InterPro" id="IPR050313">
    <property type="entry name" value="Carb_Metab_HTH_regulators"/>
</dbReference>
<evidence type="ECO:0000313" key="9">
    <source>
        <dbReference type="Proteomes" id="UP000732378"/>
    </source>
</evidence>
<evidence type="ECO:0000256" key="5">
    <source>
        <dbReference type="ARBA" id="ARBA00023163"/>
    </source>
</evidence>
<reference evidence="8 9" key="1">
    <citation type="submission" date="2021-01" db="EMBL/GenBank/DDBJ databases">
        <title>Sequencing the genomes of 1000 actinobacteria strains.</title>
        <authorList>
            <person name="Klenk H.-P."/>
        </authorList>
    </citation>
    <scope>NUCLEOTIDE SEQUENCE [LARGE SCALE GENOMIC DNA]</scope>
    <source>
        <strain evidence="8 9">DSM 18239</strain>
    </source>
</reference>
<dbReference type="InterPro" id="IPR001034">
    <property type="entry name" value="DeoR_HTH"/>
</dbReference>
<evidence type="ECO:0000313" key="8">
    <source>
        <dbReference type="EMBL" id="MBM7506829.1"/>
    </source>
</evidence>
<keyword evidence="5" id="KW-0804">Transcription</keyword>
<evidence type="ECO:0000256" key="6">
    <source>
        <dbReference type="ARBA" id="ARBA00024937"/>
    </source>
</evidence>
<dbReference type="SMART" id="SM01134">
    <property type="entry name" value="DeoRC"/>
    <property type="match status" value="1"/>
</dbReference>
<dbReference type="SUPFAM" id="SSF46785">
    <property type="entry name" value="Winged helix' DNA-binding domain"/>
    <property type="match status" value="1"/>
</dbReference>
<proteinExistence type="predicted"/>
<sequence length="255" mass="26642">MYAQERQQAMVQLVTERGRRSVTELADAFEVTSETVRRDLSALERLGLLRRVHGGAVPSQALATLESGLGERDLDRLDEKEAIARAALELLPGAGSALLLDAGSTTARLAALLPADLPLTVFTHSVPIASRLAGRPQVDLHLLPGRVRATTQAAVGPETVEALGRIRADVAVVGTNGLSIGHGLSTPDSEEAATKRALVGAARRVVVLADSHKVGEEALVQFAPLGAVDVLVTDAGISQRARAELTEAGVEVLVG</sequence>
<dbReference type="PANTHER" id="PTHR30363:SF4">
    <property type="entry name" value="GLYCEROL-3-PHOSPHATE REGULON REPRESSOR"/>
    <property type="match status" value="1"/>
</dbReference>
<dbReference type="InterPro" id="IPR018356">
    <property type="entry name" value="Tscrpt_reg_HTH_DeoR_CS"/>
</dbReference>
<keyword evidence="2" id="KW-0678">Repressor</keyword>
<dbReference type="InterPro" id="IPR037171">
    <property type="entry name" value="NagB/RpiA_transferase-like"/>
</dbReference>
<dbReference type="Pfam" id="PF00455">
    <property type="entry name" value="DeoRC"/>
    <property type="match status" value="1"/>
</dbReference>
<dbReference type="InterPro" id="IPR036388">
    <property type="entry name" value="WH-like_DNA-bd_sf"/>
</dbReference>
<dbReference type="Proteomes" id="UP000732378">
    <property type="component" value="Unassembled WGS sequence"/>
</dbReference>
<keyword evidence="3" id="KW-0805">Transcription regulation</keyword>
<dbReference type="PRINTS" id="PR00037">
    <property type="entry name" value="HTHLACR"/>
</dbReference>
<organism evidence="8 9">
    <name type="scientific">Nocardioides salarius</name>
    <dbReference type="NCBI Taxonomy" id="374513"/>
    <lineage>
        <taxon>Bacteria</taxon>
        <taxon>Bacillati</taxon>
        <taxon>Actinomycetota</taxon>
        <taxon>Actinomycetes</taxon>
        <taxon>Propionibacteriales</taxon>
        <taxon>Nocardioidaceae</taxon>
        <taxon>Nocardioides</taxon>
    </lineage>
</organism>
<evidence type="ECO:0000259" key="7">
    <source>
        <dbReference type="PROSITE" id="PS51000"/>
    </source>
</evidence>
<dbReference type="RefSeq" id="WP_193670465.1">
    <property type="nucleotide sequence ID" value="NZ_JACDTV010000014.1"/>
</dbReference>
<keyword evidence="4" id="KW-0238">DNA-binding</keyword>
<accession>A0ABS2M6L1</accession>
<dbReference type="InterPro" id="IPR014036">
    <property type="entry name" value="DeoR-like_C"/>
</dbReference>
<dbReference type="Pfam" id="PF08220">
    <property type="entry name" value="HTH_DeoR"/>
    <property type="match status" value="1"/>
</dbReference>
<gene>
    <name evidence="8" type="ORF">JOE61_000643</name>
</gene>
<comment type="caution">
    <text evidence="8">The sequence shown here is derived from an EMBL/GenBank/DDBJ whole genome shotgun (WGS) entry which is preliminary data.</text>
</comment>
<dbReference type="InterPro" id="IPR036390">
    <property type="entry name" value="WH_DNA-bd_sf"/>
</dbReference>
<dbReference type="Gene3D" id="1.10.10.10">
    <property type="entry name" value="Winged helix-like DNA-binding domain superfamily/Winged helix DNA-binding domain"/>
    <property type="match status" value="1"/>
</dbReference>
<comment type="function">
    <text evidence="6">Repressor of the lactose catabolism operon. Galactose-6-phosphate is the inducer.</text>
</comment>
<dbReference type="PROSITE" id="PS50890">
    <property type="entry name" value="PUA"/>
    <property type="match status" value="1"/>
</dbReference>
<dbReference type="PROSITE" id="PS51000">
    <property type="entry name" value="HTH_DEOR_2"/>
    <property type="match status" value="1"/>
</dbReference>
<evidence type="ECO:0000256" key="3">
    <source>
        <dbReference type="ARBA" id="ARBA00023015"/>
    </source>
</evidence>
<dbReference type="SMART" id="SM00420">
    <property type="entry name" value="HTH_DEOR"/>
    <property type="match status" value="1"/>
</dbReference>
<evidence type="ECO:0000256" key="1">
    <source>
        <dbReference type="ARBA" id="ARBA00021390"/>
    </source>
</evidence>